<comment type="caution">
    <text evidence="3">The sequence shown here is derived from an EMBL/GenBank/DDBJ whole genome shotgun (WGS) entry which is preliminary data.</text>
</comment>
<dbReference type="OrthoDB" id="4762660at2"/>
<dbReference type="Proteomes" id="UP000186438">
    <property type="component" value="Unassembled WGS sequence"/>
</dbReference>
<keyword evidence="2" id="KW-1133">Transmembrane helix</keyword>
<accession>A0A1Q4I1K5</accession>
<evidence type="ECO:0000256" key="1">
    <source>
        <dbReference type="SAM" id="MobiDB-lite"/>
    </source>
</evidence>
<dbReference type="AlphaFoldDB" id="A0A1Q4I1K5"/>
<keyword evidence="2" id="KW-0472">Membrane</keyword>
<feature type="transmembrane region" description="Helical" evidence="2">
    <location>
        <begin position="82"/>
        <end position="104"/>
    </location>
</feature>
<keyword evidence="2" id="KW-0812">Transmembrane</keyword>
<feature type="transmembrane region" description="Helical" evidence="2">
    <location>
        <begin position="37"/>
        <end position="61"/>
    </location>
</feature>
<dbReference type="EMBL" id="MPNT01000002">
    <property type="protein sequence ID" value="OJZ75756.1"/>
    <property type="molecule type" value="Genomic_DNA"/>
</dbReference>
<evidence type="ECO:0000256" key="2">
    <source>
        <dbReference type="SAM" id="Phobius"/>
    </source>
</evidence>
<gene>
    <name evidence="3" type="ORF">BRW65_04290</name>
</gene>
<dbReference type="RefSeq" id="WP_073871645.1">
    <property type="nucleotide sequence ID" value="NZ_MPNT01000002.1"/>
</dbReference>
<sequence>MNADDSNLAVGGGTSGATGPAQGGSGPRSGSRNVWPWVNWALALATVPAAAIVMLFALGAVMSTDGCADRSCPNLGHGGINFGVAFYGAPAVAVVVIVISLFTAKLRGGVAVPLFGWALLIVDVLLMAASVSG</sequence>
<keyword evidence="4" id="KW-1185">Reference proteome</keyword>
<protein>
    <submittedName>
        <fullName evidence="3">Uncharacterized protein</fullName>
    </submittedName>
</protein>
<proteinExistence type="predicted"/>
<feature type="transmembrane region" description="Helical" evidence="2">
    <location>
        <begin position="110"/>
        <end position="131"/>
    </location>
</feature>
<name>A0A1Q4I1K5_9MYCO</name>
<evidence type="ECO:0000313" key="3">
    <source>
        <dbReference type="EMBL" id="OJZ75756.1"/>
    </source>
</evidence>
<feature type="compositionally biased region" description="Gly residues" evidence="1">
    <location>
        <begin position="10"/>
        <end position="27"/>
    </location>
</feature>
<evidence type="ECO:0000313" key="4">
    <source>
        <dbReference type="Proteomes" id="UP000186438"/>
    </source>
</evidence>
<organism evidence="3 4">
    <name type="scientific">Mycobacterium paraffinicum</name>
    <dbReference type="NCBI Taxonomy" id="53378"/>
    <lineage>
        <taxon>Bacteria</taxon>
        <taxon>Bacillati</taxon>
        <taxon>Actinomycetota</taxon>
        <taxon>Actinomycetes</taxon>
        <taxon>Mycobacteriales</taxon>
        <taxon>Mycobacteriaceae</taxon>
        <taxon>Mycobacterium</taxon>
    </lineage>
</organism>
<feature type="region of interest" description="Disordered" evidence="1">
    <location>
        <begin position="1"/>
        <end position="30"/>
    </location>
</feature>
<reference evidence="3 4" key="1">
    <citation type="submission" date="2016-11" db="EMBL/GenBank/DDBJ databases">
        <title>Genome sequences of unsequenced Mycobacteria.</title>
        <authorList>
            <person name="Greninger A.L."/>
            <person name="Fang F."/>
            <person name="Jerome K.R."/>
        </authorList>
    </citation>
    <scope>NUCLEOTIDE SEQUENCE [LARGE SCALE GENOMIC DNA]</scope>
    <source>
        <strain evidence="3 4">M11</strain>
    </source>
</reference>